<evidence type="ECO:0000313" key="1">
    <source>
        <dbReference type="EMBL" id="PQO37689.1"/>
    </source>
</evidence>
<accession>A0A2S8FZR8</accession>
<gene>
    <name evidence="1" type="ORF">C5Y83_07015</name>
</gene>
<sequence>MLSLTPPILAFTTRKPIEKPWREHLASIAGATDTAQVGNLGFIWQANVFLLVLEGILEAKI</sequence>
<dbReference type="EMBL" id="PUHY01000005">
    <property type="protein sequence ID" value="PQO37689.1"/>
    <property type="molecule type" value="Genomic_DNA"/>
</dbReference>
<evidence type="ECO:0000313" key="2">
    <source>
        <dbReference type="Proteomes" id="UP000238322"/>
    </source>
</evidence>
<dbReference type="Proteomes" id="UP000238322">
    <property type="component" value="Unassembled WGS sequence"/>
</dbReference>
<comment type="caution">
    <text evidence="1">The sequence shown here is derived from an EMBL/GenBank/DDBJ whole genome shotgun (WGS) entry which is preliminary data.</text>
</comment>
<protein>
    <submittedName>
        <fullName evidence="1">Uncharacterized protein</fullName>
    </submittedName>
</protein>
<name>A0A2S8FZR8_9BACT</name>
<organism evidence="1 2">
    <name type="scientific">Blastopirellula marina</name>
    <dbReference type="NCBI Taxonomy" id="124"/>
    <lineage>
        <taxon>Bacteria</taxon>
        <taxon>Pseudomonadati</taxon>
        <taxon>Planctomycetota</taxon>
        <taxon>Planctomycetia</taxon>
        <taxon>Pirellulales</taxon>
        <taxon>Pirellulaceae</taxon>
        <taxon>Blastopirellula</taxon>
    </lineage>
</organism>
<reference evidence="1 2" key="1">
    <citation type="submission" date="2018-02" db="EMBL/GenBank/DDBJ databases">
        <title>Comparative genomes isolates from brazilian mangrove.</title>
        <authorList>
            <person name="Araujo J.E."/>
            <person name="Taketani R.G."/>
            <person name="Silva M.C.P."/>
            <person name="Loureco M.V."/>
            <person name="Andreote F.D."/>
        </authorList>
    </citation>
    <scope>NUCLEOTIDE SEQUENCE [LARGE SCALE GENOMIC DNA]</scope>
    <source>
        <strain evidence="1 2">Hex-1 MGV</strain>
    </source>
</reference>
<proteinExistence type="predicted"/>
<dbReference type="AlphaFoldDB" id="A0A2S8FZR8"/>